<dbReference type="RefSeq" id="WP_231649537.1">
    <property type="nucleotide sequence ID" value="NZ_CP115944.1"/>
</dbReference>
<feature type="region of interest" description="Disordered" evidence="1">
    <location>
        <begin position="1"/>
        <end position="44"/>
    </location>
</feature>
<evidence type="ECO:0000313" key="2">
    <source>
        <dbReference type="EMBL" id="CCA86040.1"/>
    </source>
</evidence>
<reference evidence="2" key="2">
    <citation type="submission" date="2011-04" db="EMBL/GenBank/DDBJ databases">
        <authorList>
            <person name="Genoscope - CEA"/>
        </authorList>
    </citation>
    <scope>NUCLEOTIDE SEQUENCE</scope>
    <source>
        <strain evidence="2">R24</strain>
    </source>
</reference>
<sequence>MSGVFKQTDANGHVTYSDLPPNTPGKVDVLSSSGSRHSDEEARKAHQEAVTYIKEAQKRGPKIKDDLEYIQYLRDKGRFWRWEKAMQDLQREDPEAWMQLQKSPQFRPFLNRALGLQAAEKHLTAGISLAAGKYTGSVEKWLETTVKDMMKADRWGPYADVLGAKASTLLEPTPTTYPNSRWGQFAKVEDPKAVQAAKDAAKKLEASRAAIRASRATAVTRTLNPLLDLGIGALDTDFFKGISYVRGVQIAENLKNKGVLDADEAYVLPRMLAAGEYDKVIAMIQAELDRAQGAQIVSRPNRLLLALACLTAMAVAHAEPLSPAMQQLCNHVSAQPFSPPRREGAYPV</sequence>
<protein>
    <submittedName>
        <fullName evidence="2">Conserved hypothethical protein</fullName>
    </submittedName>
</protein>
<dbReference type="AlphaFoldDB" id="G3A6E8"/>
<organism evidence="2">
    <name type="scientific">Ralstonia syzygii R24</name>
    <dbReference type="NCBI Taxonomy" id="907261"/>
    <lineage>
        <taxon>Bacteria</taxon>
        <taxon>Pseudomonadati</taxon>
        <taxon>Pseudomonadota</taxon>
        <taxon>Betaproteobacteria</taxon>
        <taxon>Burkholderiales</taxon>
        <taxon>Burkholderiaceae</taxon>
        <taxon>Ralstonia</taxon>
        <taxon>Ralstonia solanacearum species complex</taxon>
    </lineage>
</organism>
<accession>G3A6E8</accession>
<reference evidence="2" key="1">
    <citation type="journal article" date="2011" name="PLoS ONE">
        <title>Ralstonia syzygii, the Blood Disease Bacterium and some Asian R. solanacearum strains form a single genomic species despite divergent lifestyles.</title>
        <authorList>
            <person name="Remenant B."/>
            <person name="de Cambiaire J.C."/>
            <person name="Cellier G."/>
            <person name="Jacobs J.M."/>
            <person name="Mangenot S."/>
            <person name="Barbe V."/>
            <person name="Lajus A."/>
            <person name="Vallenet D."/>
            <person name="Medigue C."/>
            <person name="Fegan M."/>
            <person name="Allen C."/>
            <person name="Prior P."/>
        </authorList>
    </citation>
    <scope>NUCLEOTIDE SEQUENCE</scope>
    <source>
        <strain evidence="2">R24</strain>
    </source>
</reference>
<proteinExistence type="predicted"/>
<dbReference type="EMBL" id="FR854089">
    <property type="protein sequence ID" value="CCA86040.1"/>
    <property type="molecule type" value="Genomic_DNA"/>
</dbReference>
<name>G3A6E8_9RALS</name>
<evidence type="ECO:0000256" key="1">
    <source>
        <dbReference type="SAM" id="MobiDB-lite"/>
    </source>
</evidence>
<gene>
    <name evidence="2" type="ORF">RALSY_40243</name>
</gene>